<dbReference type="InterPro" id="IPR041373">
    <property type="entry name" value="RT_RNaseH"/>
</dbReference>
<dbReference type="Pfam" id="PF00078">
    <property type="entry name" value="RVT_1"/>
    <property type="match status" value="1"/>
</dbReference>
<evidence type="ECO:0000313" key="10">
    <source>
        <dbReference type="EMBL" id="CAB0034242.1"/>
    </source>
</evidence>
<keyword evidence="6" id="KW-0378">Hydrolase</keyword>
<dbReference type="Gene3D" id="3.30.420.10">
    <property type="entry name" value="Ribonuclease H-like superfamily/Ribonuclease H"/>
    <property type="match status" value="1"/>
</dbReference>
<evidence type="ECO:0000256" key="3">
    <source>
        <dbReference type="ARBA" id="ARBA00022695"/>
    </source>
</evidence>
<protein>
    <recommendedName>
        <fullName evidence="1">RNA-directed DNA polymerase</fullName>
        <ecNumber evidence="1">2.7.7.49</ecNumber>
    </recommendedName>
</protein>
<dbReference type="InterPro" id="IPR001584">
    <property type="entry name" value="Integrase_cat-core"/>
</dbReference>
<evidence type="ECO:0000256" key="2">
    <source>
        <dbReference type="ARBA" id="ARBA00022679"/>
    </source>
</evidence>
<feature type="region of interest" description="Disordered" evidence="8">
    <location>
        <begin position="637"/>
        <end position="662"/>
    </location>
</feature>
<evidence type="ECO:0000313" key="11">
    <source>
        <dbReference type="Proteomes" id="UP000479190"/>
    </source>
</evidence>
<dbReference type="GO" id="GO:0003676">
    <property type="term" value="F:nucleic acid binding"/>
    <property type="evidence" value="ECO:0007669"/>
    <property type="project" value="InterPro"/>
</dbReference>
<keyword evidence="2" id="KW-0808">Transferase</keyword>
<dbReference type="GO" id="GO:0042575">
    <property type="term" value="C:DNA polymerase complex"/>
    <property type="evidence" value="ECO:0007669"/>
    <property type="project" value="UniProtKB-ARBA"/>
</dbReference>
<name>A0A6H5IC40_9HYME</name>
<feature type="domain" description="Integrase catalytic" evidence="9">
    <location>
        <begin position="1106"/>
        <end position="1250"/>
    </location>
</feature>
<organism evidence="10 11">
    <name type="scientific">Trichogramma brassicae</name>
    <dbReference type="NCBI Taxonomy" id="86971"/>
    <lineage>
        <taxon>Eukaryota</taxon>
        <taxon>Metazoa</taxon>
        <taxon>Ecdysozoa</taxon>
        <taxon>Arthropoda</taxon>
        <taxon>Hexapoda</taxon>
        <taxon>Insecta</taxon>
        <taxon>Pterygota</taxon>
        <taxon>Neoptera</taxon>
        <taxon>Endopterygota</taxon>
        <taxon>Hymenoptera</taxon>
        <taxon>Apocrita</taxon>
        <taxon>Proctotrupomorpha</taxon>
        <taxon>Chalcidoidea</taxon>
        <taxon>Trichogrammatidae</taxon>
        <taxon>Trichogramma</taxon>
    </lineage>
</organism>
<dbReference type="Pfam" id="PF00665">
    <property type="entry name" value="rve"/>
    <property type="match status" value="1"/>
</dbReference>
<dbReference type="CDD" id="cd09274">
    <property type="entry name" value="RNase_HI_RT_Ty3"/>
    <property type="match status" value="1"/>
</dbReference>
<evidence type="ECO:0000259" key="9">
    <source>
        <dbReference type="PROSITE" id="PS50994"/>
    </source>
</evidence>
<evidence type="ECO:0000256" key="5">
    <source>
        <dbReference type="ARBA" id="ARBA00022759"/>
    </source>
</evidence>
<dbReference type="SUPFAM" id="SSF56672">
    <property type="entry name" value="DNA/RNA polymerases"/>
    <property type="match status" value="1"/>
</dbReference>
<dbReference type="OrthoDB" id="10065625at2759"/>
<dbReference type="InterPro" id="IPR036397">
    <property type="entry name" value="RNaseH_sf"/>
</dbReference>
<evidence type="ECO:0000256" key="1">
    <source>
        <dbReference type="ARBA" id="ARBA00012493"/>
    </source>
</evidence>
<dbReference type="SUPFAM" id="SSF53098">
    <property type="entry name" value="Ribonuclease H-like"/>
    <property type="match status" value="1"/>
</dbReference>
<dbReference type="GO" id="GO:0004519">
    <property type="term" value="F:endonuclease activity"/>
    <property type="evidence" value="ECO:0007669"/>
    <property type="project" value="UniProtKB-KW"/>
</dbReference>
<gene>
    <name evidence="10" type="ORF">TBRA_LOCUS6140</name>
</gene>
<evidence type="ECO:0000256" key="8">
    <source>
        <dbReference type="SAM" id="MobiDB-lite"/>
    </source>
</evidence>
<dbReference type="FunFam" id="3.10.20.370:FF:000001">
    <property type="entry name" value="Retrovirus-related Pol polyprotein from transposon 17.6-like protein"/>
    <property type="match status" value="1"/>
</dbReference>
<dbReference type="GO" id="GO:0015074">
    <property type="term" value="P:DNA integration"/>
    <property type="evidence" value="ECO:0007669"/>
    <property type="project" value="InterPro"/>
</dbReference>
<feature type="region of interest" description="Disordered" evidence="8">
    <location>
        <begin position="802"/>
        <end position="822"/>
    </location>
</feature>
<dbReference type="InterPro" id="IPR041588">
    <property type="entry name" value="Integrase_H2C2"/>
</dbReference>
<proteinExistence type="predicted"/>
<accession>A0A6H5IC40</accession>
<dbReference type="Gene3D" id="3.10.20.370">
    <property type="match status" value="1"/>
</dbReference>
<keyword evidence="4" id="KW-0540">Nuclease</keyword>
<dbReference type="Pfam" id="PF17921">
    <property type="entry name" value="Integrase_H2C2"/>
    <property type="match status" value="1"/>
</dbReference>
<evidence type="ECO:0000256" key="7">
    <source>
        <dbReference type="ARBA" id="ARBA00022918"/>
    </source>
</evidence>
<sequence>MLDTAGKILERIVCDRLQAYSASPAGLSDQQYGFRRGHSTVDAIQTVVSTAREVLEGERWFGGKIKYCAVVTLDVKSAFSSSRWNDILTALGRIEAPDYLLRMVATYFRDRVLEYSTDDDPETCRVTAGVPKGSVLGQTRHTYTKPNQSISGRQHLSYEATYVIAGVSPLALLAEERARLYRRHQEDARSEECLETLRGWQAPVHKRLMDPAANIEHTLSRAVDGPASISPRPVAHWNKVTIGGFIIMYKKTPKQVCSLRLSFIACFSHRQYSDRAVSQQQFDCLFRARVHSQMQRRTTFLALPRASTRNGRFIYTYRTYIVCSKCFVCIPIGQFFCHLRELTIVHLLMKSSSFDYELICRNTRRNDMARIWSSPSPNPYLKPILKMRTHLLKPKIPFFDENKKKPPLTELLKRRTLKWTAEAQQAFEETKHQFKGPLHLSRPSSEKNFVLQIDASALGMGAVLYQENKDGHCNIIAYASAKFSETERRYHCNEQECFTIIWAIKRFRHYLENAPFTLHTDSRTLTWLHRFKETRDKLLHWSLLLQEFQFTVEHCPGKNNELSDLLSRNPTGTHPDLEDWDRMMPPVSEPSPPLVTPPMLRSFEISRSAISLTKTSRRSVILEHNISCIITVKNTNDNKSKSNHQLEQPQNGGSYSAPRTIEPTPSVPVMTCGFCGSHEHAMMNCKSSRRASKCNDAIGRWIKKRVNYKLTRTRVTRPKVQKTPKNIEASDDITDQSTEKEKGEHGAVVPMTDAQSTAVEIADLQNAAEIESCKESNAEGDDVLADEIQDVEARNEDLQTAAEIESDSGKDENDCESAHNTLTHGDFTTEKMIFECKDQLFMRKDNYVVFVSSDGQPCDEGARQLQKYNMLPKFVDGNPGETWKRTNCNWYQAHHALPQAGTASAPTEARPIGRQSRWKSIEPSAIAKLSRERLRLECTLTALCAAYIANRKDKFNSLPNYNSEAQTLSSEEKDSRLFQPILMLLEANEPLIDEIKAQQQLNSTHTNIAEQCALDLNQRYMIRDEGLWFVDQNSDQWKLSVPESMRQRVLHEFHDLAGQPGEEETTRAISNRFHWPNIPKYVRNYVKLCWICACRKKSKTSATDMRPHQPTEPWEMVAVDLMGPYPITARRKRFILIVIDLFSRWVEAFPIATSDTQKLITLMENEVFGRWGYPHSILSDNGLQFRSTLWQESCIKMQVKYHSTAIYSPRANPTERRNQEIKKGLRLSLMNHQHNQWDLKLPTILYHLRG</sequence>
<dbReference type="InterPro" id="IPR050951">
    <property type="entry name" value="Retrovirus_Pol_polyprotein"/>
</dbReference>
<keyword evidence="3" id="KW-0548">Nucleotidyltransferase</keyword>
<dbReference type="PANTHER" id="PTHR37984:SF5">
    <property type="entry name" value="PROTEIN NYNRIN-LIKE"/>
    <property type="match status" value="1"/>
</dbReference>
<dbReference type="PANTHER" id="PTHR37984">
    <property type="entry name" value="PROTEIN CBG26694"/>
    <property type="match status" value="1"/>
</dbReference>
<reference evidence="10 11" key="1">
    <citation type="submission" date="2020-02" db="EMBL/GenBank/DDBJ databases">
        <authorList>
            <person name="Ferguson B K."/>
        </authorList>
    </citation>
    <scope>NUCLEOTIDE SEQUENCE [LARGE SCALE GENOMIC DNA]</scope>
</reference>
<dbReference type="EC" id="2.7.7.49" evidence="1"/>
<dbReference type="PROSITE" id="PS50994">
    <property type="entry name" value="INTEGRASE"/>
    <property type="match status" value="1"/>
</dbReference>
<dbReference type="GO" id="GO:0016787">
    <property type="term" value="F:hydrolase activity"/>
    <property type="evidence" value="ECO:0007669"/>
    <property type="project" value="UniProtKB-KW"/>
</dbReference>
<dbReference type="Pfam" id="PF17917">
    <property type="entry name" value="RT_RNaseH"/>
    <property type="match status" value="1"/>
</dbReference>
<dbReference type="GO" id="GO:0003964">
    <property type="term" value="F:RNA-directed DNA polymerase activity"/>
    <property type="evidence" value="ECO:0007669"/>
    <property type="project" value="UniProtKB-KW"/>
</dbReference>
<evidence type="ECO:0000256" key="4">
    <source>
        <dbReference type="ARBA" id="ARBA00022722"/>
    </source>
</evidence>
<dbReference type="Gene3D" id="1.10.340.70">
    <property type="match status" value="1"/>
</dbReference>
<keyword evidence="5" id="KW-0255">Endonuclease</keyword>
<feature type="compositionally biased region" description="Polar residues" evidence="8">
    <location>
        <begin position="637"/>
        <end position="654"/>
    </location>
</feature>
<evidence type="ECO:0000256" key="6">
    <source>
        <dbReference type="ARBA" id="ARBA00022801"/>
    </source>
</evidence>
<keyword evidence="11" id="KW-1185">Reference proteome</keyword>
<keyword evidence="7" id="KW-0695">RNA-directed DNA polymerase</keyword>
<dbReference type="EMBL" id="CADCXV010000738">
    <property type="protein sequence ID" value="CAB0034242.1"/>
    <property type="molecule type" value="Genomic_DNA"/>
</dbReference>
<dbReference type="InterPro" id="IPR043502">
    <property type="entry name" value="DNA/RNA_pol_sf"/>
</dbReference>
<dbReference type="Proteomes" id="UP000479190">
    <property type="component" value="Unassembled WGS sequence"/>
</dbReference>
<dbReference type="InterPro" id="IPR000477">
    <property type="entry name" value="RT_dom"/>
</dbReference>
<dbReference type="InterPro" id="IPR012337">
    <property type="entry name" value="RNaseH-like_sf"/>
</dbReference>
<feature type="region of interest" description="Disordered" evidence="8">
    <location>
        <begin position="718"/>
        <end position="750"/>
    </location>
</feature>
<dbReference type="AlphaFoldDB" id="A0A6H5IC40"/>